<proteinExistence type="predicted"/>
<gene>
    <name evidence="2" type="ORF">E2C01_014065</name>
</gene>
<accession>A0A5B7DHU7</accession>
<evidence type="ECO:0000256" key="1">
    <source>
        <dbReference type="SAM" id="Phobius"/>
    </source>
</evidence>
<feature type="transmembrane region" description="Helical" evidence="1">
    <location>
        <begin position="71"/>
        <end position="93"/>
    </location>
</feature>
<reference evidence="2 3" key="1">
    <citation type="submission" date="2019-05" db="EMBL/GenBank/DDBJ databases">
        <title>Another draft genome of Portunus trituberculatus and its Hox gene families provides insights of decapod evolution.</title>
        <authorList>
            <person name="Jeong J.-H."/>
            <person name="Song I."/>
            <person name="Kim S."/>
            <person name="Choi T."/>
            <person name="Kim D."/>
            <person name="Ryu S."/>
            <person name="Kim W."/>
        </authorList>
    </citation>
    <scope>NUCLEOTIDE SEQUENCE [LARGE SCALE GENOMIC DNA]</scope>
    <source>
        <tissue evidence="2">Muscle</tissue>
    </source>
</reference>
<keyword evidence="1" id="KW-0472">Membrane</keyword>
<dbReference type="AlphaFoldDB" id="A0A5B7DHU7"/>
<sequence>MCVARAAGRMGVMVVCVVEMVVVVMVRADTLHHAPRPDMTDGVLSRYPGQDDYITSLSYELLYPASLKLDIAGLALWSDPCLFLCFVLPPVLLGSEGRKYSRATLPLDAVTSRGEYYKSSGVYSAARGAVWTLVSP</sequence>
<comment type="caution">
    <text evidence="2">The sequence shown here is derived from an EMBL/GenBank/DDBJ whole genome shotgun (WGS) entry which is preliminary data.</text>
</comment>
<name>A0A5B7DHU7_PORTR</name>
<keyword evidence="1" id="KW-1133">Transmembrane helix</keyword>
<protein>
    <submittedName>
        <fullName evidence="2">Uncharacterized protein</fullName>
    </submittedName>
</protein>
<keyword evidence="3" id="KW-1185">Reference proteome</keyword>
<dbReference type="Proteomes" id="UP000324222">
    <property type="component" value="Unassembled WGS sequence"/>
</dbReference>
<evidence type="ECO:0000313" key="2">
    <source>
        <dbReference type="EMBL" id="MPC21092.1"/>
    </source>
</evidence>
<evidence type="ECO:0000313" key="3">
    <source>
        <dbReference type="Proteomes" id="UP000324222"/>
    </source>
</evidence>
<organism evidence="2 3">
    <name type="scientific">Portunus trituberculatus</name>
    <name type="common">Swimming crab</name>
    <name type="synonym">Neptunus trituberculatus</name>
    <dbReference type="NCBI Taxonomy" id="210409"/>
    <lineage>
        <taxon>Eukaryota</taxon>
        <taxon>Metazoa</taxon>
        <taxon>Ecdysozoa</taxon>
        <taxon>Arthropoda</taxon>
        <taxon>Crustacea</taxon>
        <taxon>Multicrustacea</taxon>
        <taxon>Malacostraca</taxon>
        <taxon>Eumalacostraca</taxon>
        <taxon>Eucarida</taxon>
        <taxon>Decapoda</taxon>
        <taxon>Pleocyemata</taxon>
        <taxon>Brachyura</taxon>
        <taxon>Eubrachyura</taxon>
        <taxon>Portunoidea</taxon>
        <taxon>Portunidae</taxon>
        <taxon>Portuninae</taxon>
        <taxon>Portunus</taxon>
    </lineage>
</organism>
<dbReference type="EMBL" id="VSRR010000940">
    <property type="protein sequence ID" value="MPC21092.1"/>
    <property type="molecule type" value="Genomic_DNA"/>
</dbReference>
<keyword evidence="1" id="KW-0812">Transmembrane</keyword>
<feature type="transmembrane region" description="Helical" evidence="1">
    <location>
        <begin position="7"/>
        <end position="28"/>
    </location>
</feature>